<proteinExistence type="predicted"/>
<dbReference type="AlphaFoldDB" id="A0AAN9QIQ5"/>
<dbReference type="EMBL" id="JAYMYR010000011">
    <property type="protein sequence ID" value="KAK7332913.1"/>
    <property type="molecule type" value="Genomic_DNA"/>
</dbReference>
<name>A0AAN9QIQ5_PHACN</name>
<organism evidence="1 2">
    <name type="scientific">Phaseolus coccineus</name>
    <name type="common">Scarlet runner bean</name>
    <name type="synonym">Phaseolus multiflorus</name>
    <dbReference type="NCBI Taxonomy" id="3886"/>
    <lineage>
        <taxon>Eukaryota</taxon>
        <taxon>Viridiplantae</taxon>
        <taxon>Streptophyta</taxon>
        <taxon>Embryophyta</taxon>
        <taxon>Tracheophyta</taxon>
        <taxon>Spermatophyta</taxon>
        <taxon>Magnoliopsida</taxon>
        <taxon>eudicotyledons</taxon>
        <taxon>Gunneridae</taxon>
        <taxon>Pentapetalae</taxon>
        <taxon>rosids</taxon>
        <taxon>fabids</taxon>
        <taxon>Fabales</taxon>
        <taxon>Fabaceae</taxon>
        <taxon>Papilionoideae</taxon>
        <taxon>50 kb inversion clade</taxon>
        <taxon>NPAAA clade</taxon>
        <taxon>indigoferoid/millettioid clade</taxon>
        <taxon>Phaseoleae</taxon>
        <taxon>Phaseolus</taxon>
    </lineage>
</organism>
<protein>
    <submittedName>
        <fullName evidence="1">Uncharacterized protein</fullName>
    </submittedName>
</protein>
<evidence type="ECO:0000313" key="2">
    <source>
        <dbReference type="Proteomes" id="UP001374584"/>
    </source>
</evidence>
<reference evidence="1 2" key="1">
    <citation type="submission" date="2024-01" db="EMBL/GenBank/DDBJ databases">
        <title>The genomes of 5 underutilized Papilionoideae crops provide insights into root nodulation and disease resistanc.</title>
        <authorList>
            <person name="Jiang F."/>
        </authorList>
    </citation>
    <scope>NUCLEOTIDE SEQUENCE [LARGE SCALE GENOMIC DNA]</scope>
    <source>
        <strain evidence="1">JINMINGXINNONG_FW02</strain>
        <tissue evidence="1">Leaves</tissue>
    </source>
</reference>
<gene>
    <name evidence="1" type="ORF">VNO80_29669</name>
</gene>
<sequence>MLYNMDISQLYPRLSLGPRNFLQHPNLKSFRFSWYGAGVTTRSVPIVCVAAISLLSFVHSFSSFSADQNPNM</sequence>
<comment type="caution">
    <text evidence="1">The sequence shown here is derived from an EMBL/GenBank/DDBJ whole genome shotgun (WGS) entry which is preliminary data.</text>
</comment>
<evidence type="ECO:0000313" key="1">
    <source>
        <dbReference type="EMBL" id="KAK7332913.1"/>
    </source>
</evidence>
<dbReference type="Proteomes" id="UP001374584">
    <property type="component" value="Unassembled WGS sequence"/>
</dbReference>
<accession>A0AAN9QIQ5</accession>
<keyword evidence="2" id="KW-1185">Reference proteome</keyword>